<keyword evidence="3" id="KW-1003">Cell membrane</keyword>
<dbReference type="InterPro" id="IPR000515">
    <property type="entry name" value="MetI-like"/>
</dbReference>
<dbReference type="Gene3D" id="1.10.3720.10">
    <property type="entry name" value="MetI-like"/>
    <property type="match status" value="1"/>
</dbReference>
<feature type="domain" description="ABC transmembrane type-1" evidence="8">
    <location>
        <begin position="68"/>
        <end position="252"/>
    </location>
</feature>
<dbReference type="EMBL" id="JBHUCP010000009">
    <property type="protein sequence ID" value="MFD1531009.1"/>
    <property type="molecule type" value="Genomic_DNA"/>
</dbReference>
<evidence type="ECO:0000256" key="4">
    <source>
        <dbReference type="ARBA" id="ARBA00022692"/>
    </source>
</evidence>
<proteinExistence type="inferred from homology"/>
<evidence type="ECO:0000256" key="7">
    <source>
        <dbReference type="RuleBase" id="RU363032"/>
    </source>
</evidence>
<dbReference type="InterPro" id="IPR035906">
    <property type="entry name" value="MetI-like_sf"/>
</dbReference>
<accession>A0ABW4FK72</accession>
<evidence type="ECO:0000256" key="2">
    <source>
        <dbReference type="ARBA" id="ARBA00022448"/>
    </source>
</evidence>
<keyword evidence="5 7" id="KW-1133">Transmembrane helix</keyword>
<gene>
    <name evidence="9" type="ORF">ACFSCY_16325</name>
</gene>
<dbReference type="CDD" id="cd06261">
    <property type="entry name" value="TM_PBP2"/>
    <property type="match status" value="1"/>
</dbReference>
<organism evidence="9 10">
    <name type="scientific">Pseudonocardia aurantiaca</name>
    <dbReference type="NCBI Taxonomy" id="75290"/>
    <lineage>
        <taxon>Bacteria</taxon>
        <taxon>Bacillati</taxon>
        <taxon>Actinomycetota</taxon>
        <taxon>Actinomycetes</taxon>
        <taxon>Pseudonocardiales</taxon>
        <taxon>Pseudonocardiaceae</taxon>
        <taxon>Pseudonocardia</taxon>
    </lineage>
</organism>
<keyword evidence="4 7" id="KW-0812">Transmembrane</keyword>
<sequence length="271" mass="28988">MARLADDAHPSPLRMIGRLGVEAWLPVALFVAWWVASDSSQSLYFPSLQTIVEAFGRTWLPAGITEHVLPSLGNLAAGFAIASALGVGLGLVLGLVRRLGAALSPILEFMRAVPAVALLPLGLLLLGIGSSMKIALIAYAAFWPILLTTVDGVRGIDATVQDVARSYRVPLRLRLTSVVLPGAAPQIMTGMRTSLSIGITVIVFSEMAGSTEGIGYAILQAQRGFRIAEMWAGMLALGIIGYLLNIAFRGLEHRVLRWNRAMHHTMLAARS</sequence>
<evidence type="ECO:0000313" key="9">
    <source>
        <dbReference type="EMBL" id="MFD1531009.1"/>
    </source>
</evidence>
<feature type="transmembrane region" description="Helical" evidence="7">
    <location>
        <begin position="19"/>
        <end position="36"/>
    </location>
</feature>
<keyword evidence="2 7" id="KW-0813">Transport</keyword>
<feature type="transmembrane region" description="Helical" evidence="7">
    <location>
        <begin position="117"/>
        <end position="142"/>
    </location>
</feature>
<feature type="transmembrane region" description="Helical" evidence="7">
    <location>
        <begin position="231"/>
        <end position="248"/>
    </location>
</feature>
<dbReference type="Pfam" id="PF00528">
    <property type="entry name" value="BPD_transp_1"/>
    <property type="match status" value="1"/>
</dbReference>
<dbReference type="PROSITE" id="PS50928">
    <property type="entry name" value="ABC_TM1"/>
    <property type="match status" value="1"/>
</dbReference>
<dbReference type="RefSeq" id="WP_343971163.1">
    <property type="nucleotide sequence ID" value="NZ_BAAAJG010000002.1"/>
</dbReference>
<evidence type="ECO:0000256" key="5">
    <source>
        <dbReference type="ARBA" id="ARBA00022989"/>
    </source>
</evidence>
<comment type="caution">
    <text evidence="9">The sequence shown here is derived from an EMBL/GenBank/DDBJ whole genome shotgun (WGS) entry which is preliminary data.</text>
</comment>
<evidence type="ECO:0000256" key="3">
    <source>
        <dbReference type="ARBA" id="ARBA00022475"/>
    </source>
</evidence>
<keyword evidence="6 7" id="KW-0472">Membrane</keyword>
<protein>
    <submittedName>
        <fullName evidence="9">ABC transporter permease</fullName>
    </submittedName>
</protein>
<dbReference type="PANTHER" id="PTHR30151:SF25">
    <property type="entry name" value="TAURINE TRANSPORT SYSTEM PERMEASE PROTEIN TAUC"/>
    <property type="match status" value="1"/>
</dbReference>
<keyword evidence="10" id="KW-1185">Reference proteome</keyword>
<comment type="similarity">
    <text evidence="7">Belongs to the binding-protein-dependent transport system permease family.</text>
</comment>
<feature type="transmembrane region" description="Helical" evidence="7">
    <location>
        <begin position="195"/>
        <end position="219"/>
    </location>
</feature>
<comment type="subcellular location">
    <subcellularLocation>
        <location evidence="1 7">Cell membrane</location>
        <topology evidence="1 7">Multi-pass membrane protein</topology>
    </subcellularLocation>
</comment>
<feature type="transmembrane region" description="Helical" evidence="7">
    <location>
        <begin position="75"/>
        <end position="96"/>
    </location>
</feature>
<dbReference type="SUPFAM" id="SSF161098">
    <property type="entry name" value="MetI-like"/>
    <property type="match status" value="1"/>
</dbReference>
<evidence type="ECO:0000313" key="10">
    <source>
        <dbReference type="Proteomes" id="UP001597145"/>
    </source>
</evidence>
<dbReference type="PANTHER" id="PTHR30151">
    <property type="entry name" value="ALKANE SULFONATE ABC TRANSPORTER-RELATED, MEMBRANE SUBUNIT"/>
    <property type="match status" value="1"/>
</dbReference>
<name>A0ABW4FK72_9PSEU</name>
<reference evidence="10" key="1">
    <citation type="journal article" date="2019" name="Int. J. Syst. Evol. Microbiol.">
        <title>The Global Catalogue of Microorganisms (GCM) 10K type strain sequencing project: providing services to taxonomists for standard genome sequencing and annotation.</title>
        <authorList>
            <consortium name="The Broad Institute Genomics Platform"/>
            <consortium name="The Broad Institute Genome Sequencing Center for Infectious Disease"/>
            <person name="Wu L."/>
            <person name="Ma J."/>
        </authorList>
    </citation>
    <scope>NUCLEOTIDE SEQUENCE [LARGE SCALE GENOMIC DNA]</scope>
    <source>
        <strain evidence="10">JCM 12165</strain>
    </source>
</reference>
<dbReference type="Proteomes" id="UP001597145">
    <property type="component" value="Unassembled WGS sequence"/>
</dbReference>
<evidence type="ECO:0000256" key="6">
    <source>
        <dbReference type="ARBA" id="ARBA00023136"/>
    </source>
</evidence>
<evidence type="ECO:0000256" key="1">
    <source>
        <dbReference type="ARBA" id="ARBA00004651"/>
    </source>
</evidence>
<evidence type="ECO:0000259" key="8">
    <source>
        <dbReference type="PROSITE" id="PS50928"/>
    </source>
</evidence>